<keyword evidence="13" id="KW-1185">Reference proteome</keyword>
<feature type="domain" description="Oligopeptidase A N-terminal" evidence="11">
    <location>
        <begin position="28"/>
        <end position="145"/>
    </location>
</feature>
<dbReference type="Pfam" id="PF01432">
    <property type="entry name" value="Peptidase_M3"/>
    <property type="match status" value="1"/>
</dbReference>
<dbReference type="InterPro" id="IPR024079">
    <property type="entry name" value="MetalloPept_cat_dom_sf"/>
</dbReference>
<name>A0A7W2TVQ2_9GAMM</name>
<reference evidence="12 13" key="1">
    <citation type="submission" date="2020-07" db="EMBL/GenBank/DDBJ databases">
        <title>Halieaceae bacterium, F7430, whole genome shotgun sequencing project.</title>
        <authorList>
            <person name="Jiang S."/>
            <person name="Liu Z.W."/>
            <person name="Du Z.J."/>
        </authorList>
    </citation>
    <scope>NUCLEOTIDE SEQUENCE [LARGE SCALE GENOMIC DNA]</scope>
    <source>
        <strain evidence="12 13">F7430</strain>
    </source>
</reference>
<dbReference type="CDD" id="cd06456">
    <property type="entry name" value="M3A_DCP"/>
    <property type="match status" value="1"/>
</dbReference>
<dbReference type="GO" id="GO:0046872">
    <property type="term" value="F:metal ion binding"/>
    <property type="evidence" value="ECO:0007669"/>
    <property type="project" value="UniProtKB-UniRule"/>
</dbReference>
<dbReference type="GO" id="GO:0005829">
    <property type="term" value="C:cytosol"/>
    <property type="evidence" value="ECO:0007669"/>
    <property type="project" value="UniProtKB-ARBA"/>
</dbReference>
<evidence type="ECO:0000256" key="5">
    <source>
        <dbReference type="ARBA" id="ARBA00022833"/>
    </source>
</evidence>
<dbReference type="FunFam" id="3.40.390.10:FF:000009">
    <property type="entry name" value="Oligopeptidase A"/>
    <property type="match status" value="1"/>
</dbReference>
<dbReference type="PANTHER" id="PTHR43660">
    <property type="entry name" value="DIPEPTIDYL CARBOXYPEPTIDASE"/>
    <property type="match status" value="1"/>
</dbReference>
<evidence type="ECO:0000313" key="13">
    <source>
        <dbReference type="Proteomes" id="UP000539350"/>
    </source>
</evidence>
<dbReference type="SUPFAM" id="SSF55486">
    <property type="entry name" value="Metalloproteases ('zincins'), catalytic domain"/>
    <property type="match status" value="1"/>
</dbReference>
<dbReference type="RefSeq" id="WP_182170510.1">
    <property type="nucleotide sequence ID" value="NZ_JACFXU010000013.1"/>
</dbReference>
<dbReference type="Gene3D" id="3.40.390.10">
    <property type="entry name" value="Collagenase (Catalytic Domain)"/>
    <property type="match status" value="1"/>
</dbReference>
<proteinExistence type="inferred from homology"/>
<evidence type="ECO:0000256" key="7">
    <source>
        <dbReference type="ARBA" id="ARBA00024603"/>
    </source>
</evidence>
<evidence type="ECO:0000256" key="8">
    <source>
        <dbReference type="ARBA" id="ARBA00026100"/>
    </source>
</evidence>
<dbReference type="NCBIfam" id="NF008159">
    <property type="entry name" value="PRK10911.1"/>
    <property type="match status" value="1"/>
</dbReference>
<dbReference type="AlphaFoldDB" id="A0A7W2TVQ2"/>
<evidence type="ECO:0000256" key="2">
    <source>
        <dbReference type="ARBA" id="ARBA00022670"/>
    </source>
</evidence>
<feature type="domain" description="Peptidase M3A/M3B catalytic" evidence="10">
    <location>
        <begin position="221"/>
        <end position="674"/>
    </location>
</feature>
<keyword evidence="5 9" id="KW-0862">Zinc</keyword>
<keyword evidence="3 9" id="KW-0479">Metal-binding</keyword>
<accession>A0A7W2TVQ2</accession>
<protein>
    <recommendedName>
        <fullName evidence="8">oligopeptidase A</fullName>
        <ecNumber evidence="8">3.4.24.70</ecNumber>
    </recommendedName>
</protein>
<dbReference type="Pfam" id="PF19310">
    <property type="entry name" value="TOP_N"/>
    <property type="match status" value="1"/>
</dbReference>
<evidence type="ECO:0000256" key="9">
    <source>
        <dbReference type="RuleBase" id="RU003435"/>
    </source>
</evidence>
<sequence length="678" mass="76299">MSNPLLEDHHLPPFSRILPEHVEPAVSQLIEGNKAAISDLLAKAEALDATELLRKIEDLGDELERCWAPVSHLNGVMNNDELRDAYNRCLSLLSDYSTWIGQNAELFAAYKNIADSAEFSDLDAAQRQAVNNALRDFRLAGIDLPPAEQQRYGELKQRLATLGSSFNENLLDATRAWTKNVTLEELSGLPESALESARQAALDAGQEGYLLTLDFPSLLPVLTYCDNAALRQEVYTANVTRASDQGPQAGQWDNSELIDEILDLRLELAQLLGFENYSELSLATKMAESPEQVLDFLEQLAERSRPQAQQEWQALSEFAATEFKHHELQAWDVAYYGEKLKQSRYQVSQEEIRPYLPLDTVLNGLFALSHKLFGIEIVEIESFDSYHPDLRLFEIRRDGRLQAQFYLDLYARSGKRGGAWMADCRVRRLRDSQLQLPVAFLVCNFNPPVGDKAALLTEDELTTLFHEFGHGLHHMLTQQDVAAVSGINGVAWDAVELPSQFLENWCYEPEALAFITGHFETGQSLPQELLEKMLAAKNFQSAMMMVRQLEFALFDFKLHQQWGSANAQPVQALLDQVRQEVAVIIPPQFNRFQHSFAHIFAGGYAAGYYSYKWAEVLSADAFSRFEEDGIFNPNTGAEFRDKILAVGGSQDPMAMFVAFRGREPKVEALLRHSGIKAA</sequence>
<evidence type="ECO:0000259" key="11">
    <source>
        <dbReference type="Pfam" id="PF19310"/>
    </source>
</evidence>
<evidence type="ECO:0000256" key="1">
    <source>
        <dbReference type="ARBA" id="ARBA00006040"/>
    </source>
</evidence>
<evidence type="ECO:0000256" key="6">
    <source>
        <dbReference type="ARBA" id="ARBA00023049"/>
    </source>
</evidence>
<comment type="cofactor">
    <cofactor evidence="9">
        <name>Zn(2+)</name>
        <dbReference type="ChEBI" id="CHEBI:29105"/>
    </cofactor>
    <text evidence="9">Binds 1 zinc ion.</text>
</comment>
<dbReference type="InterPro" id="IPR024077">
    <property type="entry name" value="Neurolysin/TOP_dom2"/>
</dbReference>
<dbReference type="InterPro" id="IPR034005">
    <property type="entry name" value="M3A_DCP"/>
</dbReference>
<dbReference type="GO" id="GO:0004222">
    <property type="term" value="F:metalloendopeptidase activity"/>
    <property type="evidence" value="ECO:0007669"/>
    <property type="project" value="UniProtKB-EC"/>
</dbReference>
<dbReference type="GO" id="GO:0006508">
    <property type="term" value="P:proteolysis"/>
    <property type="evidence" value="ECO:0007669"/>
    <property type="project" value="UniProtKB-KW"/>
</dbReference>
<dbReference type="InterPro" id="IPR045090">
    <property type="entry name" value="Pept_M3A_M3B"/>
</dbReference>
<dbReference type="Proteomes" id="UP000539350">
    <property type="component" value="Unassembled WGS sequence"/>
</dbReference>
<evidence type="ECO:0000256" key="3">
    <source>
        <dbReference type="ARBA" id="ARBA00022723"/>
    </source>
</evidence>
<gene>
    <name evidence="12" type="primary">prlC</name>
    <name evidence="12" type="ORF">H2508_06665</name>
</gene>
<dbReference type="InterPro" id="IPR001567">
    <property type="entry name" value="Pept_M3A_M3B_dom"/>
</dbReference>
<keyword evidence="6 9" id="KW-0482">Metalloprotease</keyword>
<dbReference type="PANTHER" id="PTHR43660:SF1">
    <property type="entry name" value="DIPEPTIDYL CARBOXYPEPTIDASE"/>
    <property type="match status" value="1"/>
</dbReference>
<comment type="catalytic activity">
    <reaction evidence="7">
        <text>Hydrolysis of oligopeptides, with broad specificity. Gly or Ala commonly occur as P1 or P1' residues, but more distant residues are also important, as is shown by the fact that Z-Gly-Pro-Gly-|-Gly-Pro-Ala is cleaved, but not Z-(Gly)(5).</text>
        <dbReference type="EC" id="3.4.24.70"/>
    </reaction>
</comment>
<evidence type="ECO:0000256" key="4">
    <source>
        <dbReference type="ARBA" id="ARBA00022801"/>
    </source>
</evidence>
<keyword evidence="2 9" id="KW-0645">Protease</keyword>
<evidence type="ECO:0000313" key="12">
    <source>
        <dbReference type="EMBL" id="MBA6412795.1"/>
    </source>
</evidence>
<dbReference type="Gene3D" id="1.10.1370.10">
    <property type="entry name" value="Neurolysin, domain 3"/>
    <property type="match status" value="1"/>
</dbReference>
<dbReference type="EMBL" id="JACFXU010000013">
    <property type="protein sequence ID" value="MBA6412795.1"/>
    <property type="molecule type" value="Genomic_DNA"/>
</dbReference>
<keyword evidence="4 9" id="KW-0378">Hydrolase</keyword>
<dbReference type="InterPro" id="IPR045666">
    <property type="entry name" value="OpdA_N"/>
</dbReference>
<evidence type="ECO:0000259" key="10">
    <source>
        <dbReference type="Pfam" id="PF01432"/>
    </source>
</evidence>
<organism evidence="12 13">
    <name type="scientific">Sediminihaliea albiluteola</name>
    <dbReference type="NCBI Taxonomy" id="2758564"/>
    <lineage>
        <taxon>Bacteria</taxon>
        <taxon>Pseudomonadati</taxon>
        <taxon>Pseudomonadota</taxon>
        <taxon>Gammaproteobacteria</taxon>
        <taxon>Cellvibrionales</taxon>
        <taxon>Halieaceae</taxon>
        <taxon>Sediminihaliea</taxon>
    </lineage>
</organism>
<comment type="caution">
    <text evidence="12">The sequence shown here is derived from an EMBL/GenBank/DDBJ whole genome shotgun (WGS) entry which is preliminary data.</text>
</comment>
<dbReference type="EC" id="3.4.24.70" evidence="8"/>
<comment type="similarity">
    <text evidence="1 9">Belongs to the peptidase M3 family.</text>
</comment>